<evidence type="ECO:0000256" key="4">
    <source>
        <dbReference type="SAM" id="SignalP"/>
    </source>
</evidence>
<feature type="transmembrane region" description="Helical" evidence="3">
    <location>
        <begin position="543"/>
        <end position="562"/>
    </location>
</feature>
<feature type="signal peptide" evidence="4">
    <location>
        <begin position="1"/>
        <end position="29"/>
    </location>
</feature>
<dbReference type="GO" id="GO:0004180">
    <property type="term" value="F:carboxypeptidase activity"/>
    <property type="evidence" value="ECO:0007669"/>
    <property type="project" value="UniProtKB-KW"/>
</dbReference>
<keyword evidence="3" id="KW-0472">Membrane</keyword>
<sequence>MSTRRRWRGALTALIAAALMFTGVGAAAAAPTPGTGSVSGTVTRAADGLPAAGVEIHVVLQDFSGGESATTAPDGTFSVDGLAPGTYLVSFAQSSDDYVTQWWAGATNSFSATPVAVEADQAVTGIDATLASAGSISGTVTRAADGLPAAGIAVSATSWGGSGYDATTDSTGAYRLSGVAPGSYQVRFSDPAGVLLPQFRQATVQAGSGTTGVDAALAAGATISGHVRAAADGSPVSGSVTATGPAGRYMASIESDGSYVLHVAEGTYTVRFQSYDPTLLPEYWQNASDAATATPVTVSSGHDAADVDADLSRALFLRGTVSIDGTPGLGSGRALSIAVTAFAGGKQVGMGYAHQDGTYSIQVPAGTYTLVAQGAEMQVNAFAPQYYAQAASEAEATPVVLGTSDVTGLDFDLSWTPADVSSSASSAHAGDTITISGSGFAPGEKVSIELHSTPVVLGSVNADESGAVSTTVTLPADTALGAHEIVLTGAYSGTTGATALTVVAPGGGPVTEPGGATGGAANPSGAGASGAAQLATTGSELPFGEMGLAALVLVAGAVLVRIRRRQQA</sequence>
<evidence type="ECO:0000313" key="6">
    <source>
        <dbReference type="Proteomes" id="UP000198877"/>
    </source>
</evidence>
<organism evidence="5 6">
    <name type="scientific">Microbacterium azadirachtae</name>
    <dbReference type="NCBI Taxonomy" id="582680"/>
    <lineage>
        <taxon>Bacteria</taxon>
        <taxon>Bacillati</taxon>
        <taxon>Actinomycetota</taxon>
        <taxon>Actinomycetes</taxon>
        <taxon>Micrococcales</taxon>
        <taxon>Microbacteriaceae</taxon>
        <taxon>Microbacterium</taxon>
    </lineage>
</organism>
<evidence type="ECO:0000256" key="2">
    <source>
        <dbReference type="SAM" id="MobiDB-lite"/>
    </source>
</evidence>
<keyword evidence="1 4" id="KW-0732">Signal</keyword>
<keyword evidence="5" id="KW-0378">Hydrolase</keyword>
<evidence type="ECO:0000313" key="5">
    <source>
        <dbReference type="EMBL" id="SFR60174.1"/>
    </source>
</evidence>
<dbReference type="Pfam" id="PF13620">
    <property type="entry name" value="CarboxypepD_reg"/>
    <property type="match status" value="2"/>
</dbReference>
<feature type="chain" id="PRO_5011671036" evidence="4">
    <location>
        <begin position="30"/>
        <end position="568"/>
    </location>
</feature>
<dbReference type="InterPro" id="IPR051417">
    <property type="entry name" value="SDr/BOS_complex"/>
</dbReference>
<proteinExistence type="predicted"/>
<dbReference type="Proteomes" id="UP000198877">
    <property type="component" value="Unassembled WGS sequence"/>
</dbReference>
<feature type="region of interest" description="Disordered" evidence="2">
    <location>
        <begin position="510"/>
        <end position="529"/>
    </location>
</feature>
<keyword evidence="3" id="KW-1133">Transmembrane helix</keyword>
<accession>A0A1I6I0I5</accession>
<dbReference type="InterPro" id="IPR013784">
    <property type="entry name" value="Carb-bd-like_fold"/>
</dbReference>
<dbReference type="AlphaFoldDB" id="A0A1I6I0I5"/>
<dbReference type="PANTHER" id="PTHR23303">
    <property type="entry name" value="CARBOXYPEPTIDASE REGULATORY REGION-CONTAINING"/>
    <property type="match status" value="1"/>
</dbReference>
<protein>
    <submittedName>
        <fullName evidence="5">Carboxypeptidase regulatory-like domain-containing protein</fullName>
    </submittedName>
</protein>
<gene>
    <name evidence="5" type="ORF">SAMN04488591_2311</name>
</gene>
<dbReference type="GO" id="GO:0030246">
    <property type="term" value="F:carbohydrate binding"/>
    <property type="evidence" value="ECO:0007669"/>
    <property type="project" value="InterPro"/>
</dbReference>
<evidence type="ECO:0000256" key="1">
    <source>
        <dbReference type="ARBA" id="ARBA00022729"/>
    </source>
</evidence>
<dbReference type="EMBL" id="FOYR01000002">
    <property type="protein sequence ID" value="SFR60174.1"/>
    <property type="molecule type" value="Genomic_DNA"/>
</dbReference>
<keyword evidence="5" id="KW-0645">Protease</keyword>
<reference evidence="6" key="1">
    <citation type="submission" date="2016-10" db="EMBL/GenBank/DDBJ databases">
        <authorList>
            <person name="Varghese N."/>
            <person name="Submissions S."/>
        </authorList>
    </citation>
    <scope>NUCLEOTIDE SEQUENCE [LARGE SCALE GENOMIC DNA]</scope>
    <source>
        <strain evidence="6">CL127</strain>
    </source>
</reference>
<keyword evidence="5" id="KW-0121">Carboxypeptidase</keyword>
<dbReference type="SUPFAM" id="SSF49452">
    <property type="entry name" value="Starch-binding domain-like"/>
    <property type="match status" value="3"/>
</dbReference>
<name>A0A1I6I0I5_9MICO</name>
<evidence type="ECO:0000256" key="3">
    <source>
        <dbReference type="SAM" id="Phobius"/>
    </source>
</evidence>
<keyword evidence="3" id="KW-0812">Transmembrane</keyword>
<dbReference type="Gene3D" id="2.60.40.1120">
    <property type="entry name" value="Carboxypeptidase-like, regulatory domain"/>
    <property type="match status" value="3"/>
</dbReference>